<dbReference type="PANTHER" id="PTHR14659">
    <property type="entry name" value="ALPHA- AND GAMMA-ADAPTIN-BINDING PROTEIN P34"/>
    <property type="match status" value="1"/>
</dbReference>
<dbReference type="InterPro" id="IPR019341">
    <property type="entry name" value="Alpha/Gamma-adaptin-bd_p34"/>
</dbReference>
<dbReference type="Proteomes" id="UP000597762">
    <property type="component" value="Unassembled WGS sequence"/>
</dbReference>
<sequence>MAVLPCVLFSAADVSDAKDLIKQLLDIPELVDNSDQDFPQYEWKVDTKYYTAQVGLCAVSDQSANLCRESPESIQSLILYFDAEEEKSFQFFDKWLPFLAEHKPEVLIAVCRHCSDFTAIPRMTILNWCIENGFELVELKPDLSDEEEEEDDFPETVGVARIIQALHAHTWPNLVMKKDGPSFCQSYLSELMAEDVALPPSTTDGIVNNEHNQDICLKRTSDSTTIASCPDTSEEPTVSLRGESNNVCTSTNNYTKTDDQSSCNQTKPDNIFCEEDLSMFAALGSEDADQGSFEVLFEKLQVMKEKAQYLPHNQRKQYAEKMAVSFWKAIGGDADEIDGLSDTDEES</sequence>
<keyword evidence="2" id="KW-1185">Reference proteome</keyword>
<protein>
    <submittedName>
        <fullName evidence="1">AAGAB</fullName>
    </submittedName>
</protein>
<dbReference type="AlphaFoldDB" id="A0A812AYK6"/>
<reference evidence="1" key="1">
    <citation type="submission" date="2021-01" db="EMBL/GenBank/DDBJ databases">
        <authorList>
            <person name="Li R."/>
            <person name="Bekaert M."/>
        </authorList>
    </citation>
    <scope>NUCLEOTIDE SEQUENCE</scope>
    <source>
        <strain evidence="1">Farmed</strain>
    </source>
</reference>
<dbReference type="OrthoDB" id="1741717at2759"/>
<evidence type="ECO:0000313" key="1">
    <source>
        <dbReference type="EMBL" id="CAE1159903.1"/>
    </source>
</evidence>
<organism evidence="1 2">
    <name type="scientific">Acanthosepion pharaonis</name>
    <name type="common">Pharaoh cuttlefish</name>
    <name type="synonym">Sepia pharaonis</name>
    <dbReference type="NCBI Taxonomy" id="158019"/>
    <lineage>
        <taxon>Eukaryota</taxon>
        <taxon>Metazoa</taxon>
        <taxon>Spiralia</taxon>
        <taxon>Lophotrochozoa</taxon>
        <taxon>Mollusca</taxon>
        <taxon>Cephalopoda</taxon>
        <taxon>Coleoidea</taxon>
        <taxon>Decapodiformes</taxon>
        <taxon>Sepiida</taxon>
        <taxon>Sepiina</taxon>
        <taxon>Sepiidae</taxon>
        <taxon>Acanthosepion</taxon>
    </lineage>
</organism>
<dbReference type="Pfam" id="PF10199">
    <property type="entry name" value="Adaptin_binding"/>
    <property type="match status" value="1"/>
</dbReference>
<name>A0A812AYK6_ACAPH</name>
<dbReference type="Gene3D" id="3.40.50.11960">
    <property type="match status" value="1"/>
</dbReference>
<evidence type="ECO:0000313" key="2">
    <source>
        <dbReference type="Proteomes" id="UP000597762"/>
    </source>
</evidence>
<comment type="caution">
    <text evidence="1">The sequence shown here is derived from an EMBL/GenBank/DDBJ whole genome shotgun (WGS) entry which is preliminary data.</text>
</comment>
<proteinExistence type="predicted"/>
<dbReference type="EMBL" id="CAHIKZ030000202">
    <property type="protein sequence ID" value="CAE1159903.1"/>
    <property type="molecule type" value="Genomic_DNA"/>
</dbReference>
<accession>A0A812AYK6</accession>
<dbReference type="PANTHER" id="PTHR14659:SF1">
    <property type="entry name" value="ALPHA- AND GAMMA-ADAPTIN-BINDING PROTEIN P34"/>
    <property type="match status" value="1"/>
</dbReference>
<gene>
    <name evidence="1" type="ORF">SPHA_6167</name>
</gene>